<evidence type="ECO:0000256" key="10">
    <source>
        <dbReference type="ARBA" id="ARBA00022842"/>
    </source>
</evidence>
<comment type="catalytic activity">
    <reaction evidence="14">
        <text>GTP + H2O = GDP + phosphate + H(+)</text>
        <dbReference type="Rhea" id="RHEA:19669"/>
        <dbReference type="ChEBI" id="CHEBI:15377"/>
        <dbReference type="ChEBI" id="CHEBI:15378"/>
        <dbReference type="ChEBI" id="CHEBI:37565"/>
        <dbReference type="ChEBI" id="CHEBI:43474"/>
        <dbReference type="ChEBI" id="CHEBI:58189"/>
    </reaction>
    <physiologicalReaction direction="left-to-right" evidence="14">
        <dbReference type="Rhea" id="RHEA:19670"/>
    </physiologicalReaction>
</comment>
<dbReference type="Pfam" id="PF00091">
    <property type="entry name" value="Tubulin"/>
    <property type="match status" value="1"/>
</dbReference>
<dbReference type="FunFam" id="1.10.287.600:FF:000001">
    <property type="entry name" value="Tubulin alpha chain"/>
    <property type="match status" value="1"/>
</dbReference>
<dbReference type="Pfam" id="PF03953">
    <property type="entry name" value="Tubulin_C"/>
    <property type="match status" value="1"/>
</dbReference>
<dbReference type="GO" id="GO:0005525">
    <property type="term" value="F:GTP binding"/>
    <property type="evidence" value="ECO:0007669"/>
    <property type="project" value="UniProtKB-UniRule"/>
</dbReference>
<dbReference type="GO" id="GO:0005874">
    <property type="term" value="C:microtubule"/>
    <property type="evidence" value="ECO:0007669"/>
    <property type="project" value="UniProtKB-KW"/>
</dbReference>
<dbReference type="InterPro" id="IPR018316">
    <property type="entry name" value="Tubulin/FtsZ_2-layer-sand-dom"/>
</dbReference>
<comment type="subcellular location">
    <subcellularLocation>
        <location evidence="2">Cytoplasm</location>
        <location evidence="2">Cytoskeleton</location>
    </subcellularLocation>
</comment>
<reference evidence="19" key="1">
    <citation type="submission" date="2025-08" db="UniProtKB">
        <authorList>
            <consortium name="RefSeq"/>
        </authorList>
    </citation>
    <scope>IDENTIFICATION</scope>
</reference>
<keyword evidence="18" id="KW-1185">Reference proteome</keyword>
<dbReference type="InterPro" id="IPR023123">
    <property type="entry name" value="Tubulin_C"/>
</dbReference>
<keyword evidence="10" id="KW-0460">Magnesium</keyword>
<dbReference type="GO" id="GO:0046872">
    <property type="term" value="F:metal ion binding"/>
    <property type="evidence" value="ECO:0007669"/>
    <property type="project" value="UniProtKB-KW"/>
</dbReference>
<dbReference type="PRINTS" id="PR01161">
    <property type="entry name" value="TUBULIN"/>
</dbReference>
<dbReference type="FunFam" id="3.30.1330.20:FF:000001">
    <property type="entry name" value="Tubulin alpha chain"/>
    <property type="match status" value="1"/>
</dbReference>
<keyword evidence="5" id="KW-0963">Cytoplasm</keyword>
<gene>
    <name evidence="19" type="primary">LOC100901802</name>
</gene>
<keyword evidence="9" id="KW-0378">Hydrolase</keyword>
<dbReference type="SUPFAM" id="SSF52490">
    <property type="entry name" value="Tubulin nucleotide-binding domain-like"/>
    <property type="match status" value="1"/>
</dbReference>
<evidence type="ECO:0000259" key="16">
    <source>
        <dbReference type="SMART" id="SM00864"/>
    </source>
</evidence>
<dbReference type="InterPro" id="IPR037103">
    <property type="entry name" value="Tubulin/FtsZ-like_C"/>
</dbReference>
<dbReference type="RefSeq" id="XP_003737586.1">
    <property type="nucleotide sequence ID" value="XM_003737538.1"/>
</dbReference>
<evidence type="ECO:0000256" key="6">
    <source>
        <dbReference type="ARBA" id="ARBA00022701"/>
    </source>
</evidence>
<evidence type="ECO:0000256" key="2">
    <source>
        <dbReference type="ARBA" id="ARBA00004245"/>
    </source>
</evidence>
<protein>
    <recommendedName>
        <fullName evidence="15">Tubulin alpha chain</fullName>
    </recommendedName>
</protein>
<sequence length="452" mass="50655">MREIINVHIGQAGVQMGASCWELYCLEHDIKPDGHLDAQATGPSDSSFDTFFRETNGDRYTPRALFVDLEPTVIDEIKTGTYRQLFHPESLITGKEDAANNYARGHYTIGREIIDKTMDKLQKMVDDCDGLQGFLVFHSFGGGTGSGYTSLLMEKISEEFARKCRLGFAIYPAPQVSTSVVEPYNSVLMMHTTLDYFDCVFMMDNEAIYNICKRNLDVEKPSYQSLNRLISQAVSAITTSLRFSGALNVDLNEFQTNLVPYPRIHFPLVGYAPIVSGDRSHHDQHSVLSITNACFEPQNQLVVCDSTRGKFMACCLLYRGDVVPKDVNATIASIKKRKTIQFVDWCPTGFKVGINYRPPSVIPGGDLAKVPRAITMLSNHTAISEAWVRLNNKFDLMYAKRAFVHWYVGEGMEEGEFPEAREDLAALEKDYEEVAMDGDGEARTGDGEETEF</sequence>
<evidence type="ECO:0000256" key="5">
    <source>
        <dbReference type="ARBA" id="ARBA00022490"/>
    </source>
</evidence>
<dbReference type="PROSITE" id="PS51257">
    <property type="entry name" value="PROKAR_LIPOPROTEIN"/>
    <property type="match status" value="1"/>
</dbReference>
<dbReference type="GeneID" id="100901802"/>
<dbReference type="Gene3D" id="3.40.50.1440">
    <property type="entry name" value="Tubulin/FtsZ, GTPase domain"/>
    <property type="match status" value="1"/>
</dbReference>
<keyword evidence="8 15" id="KW-0547">Nucleotide-binding</keyword>
<dbReference type="Gene3D" id="3.30.1330.20">
    <property type="entry name" value="Tubulin/FtsZ, C-terminal domain"/>
    <property type="match status" value="1"/>
</dbReference>
<evidence type="ECO:0000256" key="13">
    <source>
        <dbReference type="ARBA" id="ARBA00034296"/>
    </source>
</evidence>
<dbReference type="PROSITE" id="PS00228">
    <property type="entry name" value="TUBULIN_B_AUTOREG"/>
    <property type="match status" value="1"/>
</dbReference>
<comment type="subunit">
    <text evidence="4 15">Dimer of alpha and beta chains. A typical microtubule is a hollow water-filled tube with an outer diameter of 25 nm and an inner diameter of 15 nM. Alpha-beta heterodimers associate head-to-tail to form protofilaments running lengthwise along the microtubule wall with the beta-tubulin subunit facing the microtubule plus end conferring a structural polarity. Microtubules usually have 13 protofilaments but different protofilament numbers can be found in some organisms and specialized cells.</text>
</comment>
<dbReference type="AlphaFoldDB" id="A0AAJ6QMH0"/>
<dbReference type="InterPro" id="IPR002452">
    <property type="entry name" value="Alpha_tubulin"/>
</dbReference>
<dbReference type="GO" id="GO:0005200">
    <property type="term" value="F:structural constituent of cytoskeleton"/>
    <property type="evidence" value="ECO:0007669"/>
    <property type="project" value="InterPro"/>
</dbReference>
<dbReference type="InterPro" id="IPR017975">
    <property type="entry name" value="Tubulin_CS"/>
</dbReference>
<dbReference type="SUPFAM" id="SSF55307">
    <property type="entry name" value="Tubulin C-terminal domain-like"/>
    <property type="match status" value="1"/>
</dbReference>
<dbReference type="InterPro" id="IPR003008">
    <property type="entry name" value="Tubulin_FtsZ_GTPase"/>
</dbReference>
<evidence type="ECO:0000259" key="17">
    <source>
        <dbReference type="SMART" id="SM00865"/>
    </source>
</evidence>
<evidence type="ECO:0000313" key="18">
    <source>
        <dbReference type="Proteomes" id="UP000694867"/>
    </source>
</evidence>
<dbReference type="PROSITE" id="PS00227">
    <property type="entry name" value="TUBULIN"/>
    <property type="match status" value="1"/>
</dbReference>
<dbReference type="GO" id="GO:0005737">
    <property type="term" value="C:cytoplasm"/>
    <property type="evidence" value="ECO:0007669"/>
    <property type="project" value="UniProtKB-ARBA"/>
</dbReference>
<comment type="cofactor">
    <cofactor evidence="1">
        <name>Mg(2+)</name>
        <dbReference type="ChEBI" id="CHEBI:18420"/>
    </cofactor>
</comment>
<dbReference type="Proteomes" id="UP000694867">
    <property type="component" value="Unplaced"/>
</dbReference>
<evidence type="ECO:0000256" key="7">
    <source>
        <dbReference type="ARBA" id="ARBA00022723"/>
    </source>
</evidence>
<dbReference type="PANTHER" id="PTHR11588">
    <property type="entry name" value="TUBULIN"/>
    <property type="match status" value="1"/>
</dbReference>
<name>A0AAJ6QMH0_9ACAR</name>
<dbReference type="SMART" id="SM00864">
    <property type="entry name" value="Tubulin"/>
    <property type="match status" value="1"/>
</dbReference>
<dbReference type="KEGG" id="goe:100901802"/>
<dbReference type="SMART" id="SM00865">
    <property type="entry name" value="Tubulin_C"/>
    <property type="match status" value="1"/>
</dbReference>
<dbReference type="PRINTS" id="PR01162">
    <property type="entry name" value="ALPHATUBULIN"/>
</dbReference>
<dbReference type="InterPro" id="IPR013838">
    <property type="entry name" value="Beta-tubulin_BS"/>
</dbReference>
<dbReference type="InterPro" id="IPR000217">
    <property type="entry name" value="Tubulin"/>
</dbReference>
<evidence type="ECO:0000256" key="1">
    <source>
        <dbReference type="ARBA" id="ARBA00001946"/>
    </source>
</evidence>
<dbReference type="GO" id="GO:0007017">
    <property type="term" value="P:microtubule-based process"/>
    <property type="evidence" value="ECO:0007669"/>
    <property type="project" value="InterPro"/>
</dbReference>
<proteinExistence type="inferred from homology"/>
<evidence type="ECO:0000313" key="19">
    <source>
        <dbReference type="RefSeq" id="XP_003737586.1"/>
    </source>
</evidence>
<comment type="similarity">
    <text evidence="3 15">Belongs to the tubulin family.</text>
</comment>
<dbReference type="InterPro" id="IPR008280">
    <property type="entry name" value="Tub_FtsZ_C"/>
</dbReference>
<evidence type="ECO:0000256" key="8">
    <source>
        <dbReference type="ARBA" id="ARBA00022741"/>
    </source>
</evidence>
<evidence type="ECO:0000256" key="4">
    <source>
        <dbReference type="ARBA" id="ARBA00011747"/>
    </source>
</evidence>
<keyword evidence="11 15" id="KW-0342">GTP-binding</keyword>
<dbReference type="InterPro" id="IPR036525">
    <property type="entry name" value="Tubulin/FtsZ_GTPase_sf"/>
</dbReference>
<dbReference type="GO" id="GO:0016787">
    <property type="term" value="F:hydrolase activity"/>
    <property type="evidence" value="ECO:0007669"/>
    <property type="project" value="UniProtKB-KW"/>
</dbReference>
<keyword evidence="7" id="KW-0479">Metal-binding</keyword>
<evidence type="ECO:0000256" key="9">
    <source>
        <dbReference type="ARBA" id="ARBA00022801"/>
    </source>
</evidence>
<evidence type="ECO:0000256" key="11">
    <source>
        <dbReference type="ARBA" id="ARBA00023134"/>
    </source>
</evidence>
<comment type="function">
    <text evidence="13 15">Tubulin is the major constituent of microtubules, a cylinder consisting of laterally associated linear protofilaments composed of alpha- and beta-tubulin heterodimers. Microtubules grow by the addition of GTP-tubulin dimers to the microtubule end, where a stabilizing cap forms. Below the cap, tubulin dimers are in GDP-bound state, owing to GTPase activity of alpha-tubulin.</text>
</comment>
<keyword evidence="12" id="KW-0206">Cytoskeleton</keyword>
<evidence type="ECO:0000256" key="14">
    <source>
        <dbReference type="ARBA" id="ARBA00049117"/>
    </source>
</evidence>
<keyword evidence="6 15" id="KW-0493">Microtubule</keyword>
<organism evidence="18 19">
    <name type="scientific">Galendromus occidentalis</name>
    <name type="common">western predatory mite</name>
    <dbReference type="NCBI Taxonomy" id="34638"/>
    <lineage>
        <taxon>Eukaryota</taxon>
        <taxon>Metazoa</taxon>
        <taxon>Ecdysozoa</taxon>
        <taxon>Arthropoda</taxon>
        <taxon>Chelicerata</taxon>
        <taxon>Arachnida</taxon>
        <taxon>Acari</taxon>
        <taxon>Parasitiformes</taxon>
        <taxon>Mesostigmata</taxon>
        <taxon>Gamasina</taxon>
        <taxon>Phytoseioidea</taxon>
        <taxon>Phytoseiidae</taxon>
        <taxon>Typhlodrominae</taxon>
        <taxon>Galendromus</taxon>
    </lineage>
</organism>
<dbReference type="CDD" id="cd02186">
    <property type="entry name" value="alpha_tubulin"/>
    <property type="match status" value="1"/>
</dbReference>
<accession>A0AAJ6QMH0</accession>
<dbReference type="FunFam" id="3.40.50.1440:FF:000007">
    <property type="entry name" value="Tubulin alpha chain"/>
    <property type="match status" value="1"/>
</dbReference>
<dbReference type="Gene3D" id="1.10.287.600">
    <property type="entry name" value="Helix hairpin bin"/>
    <property type="match status" value="1"/>
</dbReference>
<feature type="domain" description="Tubulin/FtsZ 2-layer sandwich" evidence="17">
    <location>
        <begin position="247"/>
        <end position="392"/>
    </location>
</feature>
<evidence type="ECO:0000256" key="3">
    <source>
        <dbReference type="ARBA" id="ARBA00009636"/>
    </source>
</evidence>
<evidence type="ECO:0000256" key="12">
    <source>
        <dbReference type="ARBA" id="ARBA00023212"/>
    </source>
</evidence>
<feature type="domain" description="Tubulin/FtsZ GTPase" evidence="16">
    <location>
        <begin position="48"/>
        <end position="245"/>
    </location>
</feature>
<evidence type="ECO:0000256" key="15">
    <source>
        <dbReference type="RuleBase" id="RU000352"/>
    </source>
</evidence>